<evidence type="ECO:0000256" key="3">
    <source>
        <dbReference type="ARBA" id="ARBA00022448"/>
    </source>
</evidence>
<keyword evidence="9" id="KW-0732">Signal</keyword>
<protein>
    <submittedName>
        <fullName evidence="10">Uncharacterized protein</fullName>
    </submittedName>
</protein>
<evidence type="ECO:0000256" key="9">
    <source>
        <dbReference type="SAM" id="SignalP"/>
    </source>
</evidence>
<evidence type="ECO:0000256" key="8">
    <source>
        <dbReference type="SAM" id="MobiDB-lite"/>
    </source>
</evidence>
<dbReference type="AlphaFoldDB" id="A0ABD3S1Y6"/>
<comment type="similarity">
    <text evidence="2">Belongs to the GLUTAMINE DUMPER 1 (TC 9.B.60) family.</text>
</comment>
<keyword evidence="6" id="KW-1133">Transmembrane helix</keyword>
<feature type="chain" id="PRO_5044780525" evidence="9">
    <location>
        <begin position="21"/>
        <end position="105"/>
    </location>
</feature>
<reference evidence="10 11" key="1">
    <citation type="submission" date="2024-12" db="EMBL/GenBank/DDBJ databases">
        <title>The unique morphological basis and parallel evolutionary history of personate flowers in Penstemon.</title>
        <authorList>
            <person name="Depatie T.H."/>
            <person name="Wessinger C.A."/>
        </authorList>
    </citation>
    <scope>NUCLEOTIDE SEQUENCE [LARGE SCALE GENOMIC DNA]</scope>
    <source>
        <strain evidence="10">WTNN_2</strain>
        <tissue evidence="10">Leaf</tissue>
    </source>
</reference>
<evidence type="ECO:0000256" key="7">
    <source>
        <dbReference type="ARBA" id="ARBA00023136"/>
    </source>
</evidence>
<evidence type="ECO:0000256" key="5">
    <source>
        <dbReference type="ARBA" id="ARBA00022970"/>
    </source>
</evidence>
<feature type="compositionally biased region" description="Basic and acidic residues" evidence="8">
    <location>
        <begin position="92"/>
        <end position="105"/>
    </location>
</feature>
<feature type="signal peptide" evidence="9">
    <location>
        <begin position="1"/>
        <end position="20"/>
    </location>
</feature>
<dbReference type="PANTHER" id="PTHR33228:SF49">
    <property type="entry name" value="PROTEIN GLUTAMINE DUMPER 5"/>
    <property type="match status" value="1"/>
</dbReference>
<dbReference type="InterPro" id="IPR040359">
    <property type="entry name" value="GDU"/>
</dbReference>
<sequence>MLGLIAFSLLILACSYWKLSDQVNGGEGVDVEKGENNSDTKSLPFSEENFLVIMAGEVKPSYLATPMTSSSKASNSFNDDEKVDNYEEEDTIKEKDETTGGGESK</sequence>
<name>A0ABD3S1Y6_9LAMI</name>
<dbReference type="PANTHER" id="PTHR33228">
    <property type="entry name" value="PROTEIN GLUTAMINE DUMPER 4-RELATED"/>
    <property type="match status" value="1"/>
</dbReference>
<feature type="compositionally biased region" description="Polar residues" evidence="8">
    <location>
        <begin position="66"/>
        <end position="77"/>
    </location>
</feature>
<keyword evidence="5" id="KW-0029">Amino-acid transport</keyword>
<dbReference type="EMBL" id="JBJXBP010000007">
    <property type="protein sequence ID" value="KAL3818426.1"/>
    <property type="molecule type" value="Genomic_DNA"/>
</dbReference>
<evidence type="ECO:0000256" key="6">
    <source>
        <dbReference type="ARBA" id="ARBA00022989"/>
    </source>
</evidence>
<keyword evidence="11" id="KW-1185">Reference proteome</keyword>
<evidence type="ECO:0000256" key="2">
    <source>
        <dbReference type="ARBA" id="ARBA00009977"/>
    </source>
</evidence>
<keyword evidence="3" id="KW-0813">Transport</keyword>
<evidence type="ECO:0000313" key="10">
    <source>
        <dbReference type="EMBL" id="KAL3818426.1"/>
    </source>
</evidence>
<accession>A0ABD3S1Y6</accession>
<dbReference type="GO" id="GO:0006865">
    <property type="term" value="P:amino acid transport"/>
    <property type="evidence" value="ECO:0007669"/>
    <property type="project" value="UniProtKB-KW"/>
</dbReference>
<organism evidence="10 11">
    <name type="scientific">Penstemon smallii</name>
    <dbReference type="NCBI Taxonomy" id="265156"/>
    <lineage>
        <taxon>Eukaryota</taxon>
        <taxon>Viridiplantae</taxon>
        <taxon>Streptophyta</taxon>
        <taxon>Embryophyta</taxon>
        <taxon>Tracheophyta</taxon>
        <taxon>Spermatophyta</taxon>
        <taxon>Magnoliopsida</taxon>
        <taxon>eudicotyledons</taxon>
        <taxon>Gunneridae</taxon>
        <taxon>Pentapetalae</taxon>
        <taxon>asterids</taxon>
        <taxon>lamiids</taxon>
        <taxon>Lamiales</taxon>
        <taxon>Plantaginaceae</taxon>
        <taxon>Cheloneae</taxon>
        <taxon>Penstemon</taxon>
    </lineage>
</organism>
<keyword evidence="7" id="KW-0472">Membrane</keyword>
<evidence type="ECO:0000313" key="11">
    <source>
        <dbReference type="Proteomes" id="UP001634393"/>
    </source>
</evidence>
<evidence type="ECO:0000256" key="1">
    <source>
        <dbReference type="ARBA" id="ARBA00004167"/>
    </source>
</evidence>
<evidence type="ECO:0000256" key="4">
    <source>
        <dbReference type="ARBA" id="ARBA00022692"/>
    </source>
</evidence>
<dbReference type="GO" id="GO:0016020">
    <property type="term" value="C:membrane"/>
    <property type="evidence" value="ECO:0007669"/>
    <property type="project" value="UniProtKB-SubCell"/>
</dbReference>
<comment type="caution">
    <text evidence="10">The sequence shown here is derived from an EMBL/GenBank/DDBJ whole genome shotgun (WGS) entry which is preliminary data.</text>
</comment>
<comment type="subcellular location">
    <subcellularLocation>
        <location evidence="1">Membrane</location>
        <topology evidence="1">Single-pass membrane protein</topology>
    </subcellularLocation>
</comment>
<dbReference type="Proteomes" id="UP001634393">
    <property type="component" value="Unassembled WGS sequence"/>
</dbReference>
<keyword evidence="4" id="KW-0812">Transmembrane</keyword>
<proteinExistence type="inferred from homology"/>
<feature type="region of interest" description="Disordered" evidence="8">
    <location>
        <begin position="64"/>
        <end position="105"/>
    </location>
</feature>
<dbReference type="GO" id="GO:0080143">
    <property type="term" value="P:regulation of amino acid export"/>
    <property type="evidence" value="ECO:0007669"/>
    <property type="project" value="UniProtKB-ARBA"/>
</dbReference>
<gene>
    <name evidence="10" type="ORF">ACJIZ3_004331</name>
</gene>